<keyword evidence="4 7" id="KW-0812">Transmembrane</keyword>
<dbReference type="PANTHER" id="PTHR30509">
    <property type="entry name" value="P-HYDROXYBENZOIC ACID EFFLUX PUMP SUBUNIT-RELATED"/>
    <property type="match status" value="1"/>
</dbReference>
<evidence type="ECO:0000256" key="3">
    <source>
        <dbReference type="ARBA" id="ARBA00022475"/>
    </source>
</evidence>
<evidence type="ECO:0000256" key="4">
    <source>
        <dbReference type="ARBA" id="ARBA00022692"/>
    </source>
</evidence>
<comment type="subcellular location">
    <subcellularLocation>
        <location evidence="1">Cell membrane</location>
        <topology evidence="1">Multi-pass membrane protein</topology>
    </subcellularLocation>
</comment>
<dbReference type="Pfam" id="PF06081">
    <property type="entry name" value="ArAE_1"/>
    <property type="match status" value="1"/>
</dbReference>
<dbReference type="EMBL" id="JACHHF010000008">
    <property type="protein sequence ID" value="MBB5176455.1"/>
    <property type="molecule type" value="Genomic_DNA"/>
</dbReference>
<evidence type="ECO:0000256" key="2">
    <source>
        <dbReference type="ARBA" id="ARBA00006544"/>
    </source>
</evidence>
<name>A0A9Q2D0D7_9STAP</name>
<evidence type="ECO:0000256" key="6">
    <source>
        <dbReference type="ARBA" id="ARBA00023136"/>
    </source>
</evidence>
<keyword evidence="9" id="KW-1185">Reference proteome</keyword>
<comment type="similarity">
    <text evidence="2">Belongs to the UPF0421 family.</text>
</comment>
<feature type="transmembrane region" description="Helical" evidence="7">
    <location>
        <begin position="55"/>
        <end position="72"/>
    </location>
</feature>
<comment type="caution">
    <text evidence="8">The sequence shown here is derived from an EMBL/GenBank/DDBJ whole genome shotgun (WGS) entry which is preliminary data.</text>
</comment>
<dbReference type="InterPro" id="IPR010343">
    <property type="entry name" value="ArAE_1"/>
</dbReference>
<reference evidence="8 9" key="1">
    <citation type="submission" date="2020-08" db="EMBL/GenBank/DDBJ databases">
        <title>Genomic Encyclopedia of Type Strains, Phase IV (KMG-IV): sequencing the most valuable type-strain genomes for metagenomic binning, comparative biology and taxonomic classification.</title>
        <authorList>
            <person name="Goeker M."/>
        </authorList>
    </citation>
    <scope>NUCLEOTIDE SEQUENCE [LARGE SCALE GENOMIC DNA]</scope>
    <source>
        <strain evidence="8 9">DSM 19163</strain>
    </source>
</reference>
<dbReference type="RefSeq" id="WP_183674993.1">
    <property type="nucleotide sequence ID" value="NZ_CBCRYX010000009.1"/>
</dbReference>
<evidence type="ECO:0000256" key="1">
    <source>
        <dbReference type="ARBA" id="ARBA00004651"/>
    </source>
</evidence>
<feature type="transmembrane region" description="Helical" evidence="7">
    <location>
        <begin position="84"/>
        <end position="109"/>
    </location>
</feature>
<dbReference type="Proteomes" id="UP000579136">
    <property type="component" value="Unassembled WGS sequence"/>
</dbReference>
<keyword evidence="3" id="KW-1003">Cell membrane</keyword>
<sequence>MKFGARILKTGIAVVLALLVVQLLGLTPGLIAGIAAVNALQPNVHRSFSQTWNQFRGNIIGAVAAIVMVLLFESNLIVVGLTIILVLSILMFFNLQSVSGLAVVTVIAIMDEPLGAEMTTGDFLQTAAVRFSLVMIGVLCALVINLLIIPPKYEDRLYNHSVVITNDIFKLIRLELNGASDAITIRKDVKALDQRVNKLETLYDWYKEERPYFRKSTVGDLRSKILFKHVVILTRDAFIVLESLNQLENDYKYLREDFINRLRYEMDQLMAYHEQVLLKISEKIPPETSEYYQDNLYHYENTLIEHFLEDYHELINEDVRLKYENILNSITAINEYHHSIRQADRITNSYFKYHEADEELSITEETLD</sequence>
<gene>
    <name evidence="8" type="ORF">HNQ45_001343</name>
</gene>
<organism evidence="8 9">
    <name type="scientific">Nosocomiicoccus ampullae</name>
    <dbReference type="NCBI Taxonomy" id="489910"/>
    <lineage>
        <taxon>Bacteria</taxon>
        <taxon>Bacillati</taxon>
        <taxon>Bacillota</taxon>
        <taxon>Bacilli</taxon>
        <taxon>Bacillales</taxon>
        <taxon>Staphylococcaceae</taxon>
        <taxon>Nosocomiicoccus</taxon>
    </lineage>
</organism>
<feature type="transmembrane region" description="Helical" evidence="7">
    <location>
        <begin position="129"/>
        <end position="149"/>
    </location>
</feature>
<dbReference type="GO" id="GO:0005886">
    <property type="term" value="C:plasma membrane"/>
    <property type="evidence" value="ECO:0007669"/>
    <property type="project" value="UniProtKB-SubCell"/>
</dbReference>
<keyword evidence="6 7" id="KW-0472">Membrane</keyword>
<proteinExistence type="inferred from homology"/>
<protein>
    <submittedName>
        <fullName evidence="8">Uncharacterized membrane protein YgaE (UPF0421/DUF939 family)</fullName>
    </submittedName>
</protein>
<evidence type="ECO:0000313" key="8">
    <source>
        <dbReference type="EMBL" id="MBB5176455.1"/>
    </source>
</evidence>
<dbReference type="AlphaFoldDB" id="A0A9Q2D0D7"/>
<dbReference type="PANTHER" id="PTHR30509:SF27">
    <property type="entry name" value="UPF0421 PROTEIN YGAE"/>
    <property type="match status" value="1"/>
</dbReference>
<accession>A0A9Q2D0D7</accession>
<evidence type="ECO:0000256" key="7">
    <source>
        <dbReference type="SAM" id="Phobius"/>
    </source>
</evidence>
<evidence type="ECO:0000256" key="5">
    <source>
        <dbReference type="ARBA" id="ARBA00022989"/>
    </source>
</evidence>
<keyword evidence="5 7" id="KW-1133">Transmembrane helix</keyword>
<evidence type="ECO:0000313" key="9">
    <source>
        <dbReference type="Proteomes" id="UP000579136"/>
    </source>
</evidence>